<dbReference type="InterPro" id="IPR001489">
    <property type="entry name" value="Heat-stable_enterotox_STa"/>
</dbReference>
<evidence type="ECO:0000313" key="1">
    <source>
        <dbReference type="EMBL" id="MET6999386.1"/>
    </source>
</evidence>
<name>A0ABV2T8R8_9BACT</name>
<accession>A0ABV2T8R8</accession>
<dbReference type="Proteomes" id="UP001549749">
    <property type="component" value="Unassembled WGS sequence"/>
</dbReference>
<evidence type="ECO:0000313" key="2">
    <source>
        <dbReference type="Proteomes" id="UP001549749"/>
    </source>
</evidence>
<gene>
    <name evidence="1" type="ORF">ABR189_18505</name>
</gene>
<sequence>MEMLDRSWAYCCEFVCNPTKSNF</sequence>
<comment type="caution">
    <text evidence="1">The sequence shown here is derived from an EMBL/GenBank/DDBJ whole genome shotgun (WGS) entry which is preliminary data.</text>
</comment>
<dbReference type="RefSeq" id="WP_354663602.1">
    <property type="nucleotide sequence ID" value="NZ_JBEXAC010000002.1"/>
</dbReference>
<organism evidence="1 2">
    <name type="scientific">Chitinophaga defluvii</name>
    <dbReference type="NCBI Taxonomy" id="3163343"/>
    <lineage>
        <taxon>Bacteria</taxon>
        <taxon>Pseudomonadati</taxon>
        <taxon>Bacteroidota</taxon>
        <taxon>Chitinophagia</taxon>
        <taxon>Chitinophagales</taxon>
        <taxon>Chitinophagaceae</taxon>
        <taxon>Chitinophaga</taxon>
    </lineage>
</organism>
<dbReference type="EMBL" id="JBEXAC010000002">
    <property type="protein sequence ID" value="MET6999386.1"/>
    <property type="molecule type" value="Genomic_DNA"/>
</dbReference>
<proteinExistence type="predicted"/>
<reference evidence="1 2" key="1">
    <citation type="submission" date="2024-06" db="EMBL/GenBank/DDBJ databases">
        <title>Chitinophaga defluvii sp. nov., isolated from municipal sewage.</title>
        <authorList>
            <person name="Zhang L."/>
        </authorList>
    </citation>
    <scope>NUCLEOTIDE SEQUENCE [LARGE SCALE GENOMIC DNA]</scope>
    <source>
        <strain evidence="1 2">H8</strain>
    </source>
</reference>
<keyword evidence="2" id="KW-1185">Reference proteome</keyword>
<dbReference type="Pfam" id="PF02048">
    <property type="entry name" value="Enterotoxin_ST"/>
    <property type="match status" value="1"/>
</dbReference>
<protein>
    <submittedName>
        <fullName evidence="1">ST-I family heat-stable enterotoxin</fullName>
    </submittedName>
</protein>